<proteinExistence type="predicted"/>
<feature type="region of interest" description="Disordered" evidence="1">
    <location>
        <begin position="166"/>
        <end position="197"/>
    </location>
</feature>
<name>A0A7S1X4X6_9CHLO</name>
<feature type="compositionally biased region" description="Low complexity" evidence="1">
    <location>
        <begin position="180"/>
        <end position="189"/>
    </location>
</feature>
<organism evidence="2">
    <name type="scientific">Tetraselmis chuii</name>
    <dbReference type="NCBI Taxonomy" id="63592"/>
    <lineage>
        <taxon>Eukaryota</taxon>
        <taxon>Viridiplantae</taxon>
        <taxon>Chlorophyta</taxon>
        <taxon>core chlorophytes</taxon>
        <taxon>Chlorodendrophyceae</taxon>
        <taxon>Chlorodendrales</taxon>
        <taxon>Chlorodendraceae</taxon>
        <taxon>Tetraselmis</taxon>
    </lineage>
</organism>
<protein>
    <submittedName>
        <fullName evidence="2">Uncharacterized protein</fullName>
    </submittedName>
</protein>
<dbReference type="AlphaFoldDB" id="A0A7S1X4X6"/>
<dbReference type="EMBL" id="HBGG01025084">
    <property type="protein sequence ID" value="CAD9210759.1"/>
    <property type="molecule type" value="Transcribed_RNA"/>
</dbReference>
<gene>
    <name evidence="2" type="ORF">TCHU04912_LOCUS12998</name>
</gene>
<evidence type="ECO:0000313" key="2">
    <source>
        <dbReference type="EMBL" id="CAD9210759.1"/>
    </source>
</evidence>
<evidence type="ECO:0000256" key="1">
    <source>
        <dbReference type="SAM" id="MobiDB-lite"/>
    </source>
</evidence>
<sequence length="249" mass="27078">MAWLRHVGSTGEDKGLDKALSRLRAGWHGLIVKPSHEEAHGKASHVAAIESNNDGGDIVRVKFSPARFSLSKAVRVKLLVGPPASKAGRRVVEEKKPSHGVRRCHGDQVVRLSVVPARFGRRAVKVRMSVEEVATGPVRVHLTPARFGERVKVHLKVLVDGEEEMEGAQPGCIGGHRHSASSSPPARSSLIPAAEAPTGPVSVRLTTNWRGRVKVHTTVKEASHEDRLVQLQLHQNLLTRRVVAKIVVL</sequence>
<accession>A0A7S1X4X6</accession>
<reference evidence="2" key="1">
    <citation type="submission" date="2021-01" db="EMBL/GenBank/DDBJ databases">
        <authorList>
            <person name="Corre E."/>
            <person name="Pelletier E."/>
            <person name="Niang G."/>
            <person name="Scheremetjew M."/>
            <person name="Finn R."/>
            <person name="Kale V."/>
            <person name="Holt S."/>
            <person name="Cochrane G."/>
            <person name="Meng A."/>
            <person name="Brown T."/>
            <person name="Cohen L."/>
        </authorList>
    </citation>
    <scope>NUCLEOTIDE SEQUENCE</scope>
    <source>
        <strain evidence="2">PLY429</strain>
    </source>
</reference>